<evidence type="ECO:0000256" key="1">
    <source>
        <dbReference type="ARBA" id="ARBA00023172"/>
    </source>
</evidence>
<evidence type="ECO:0000313" key="3">
    <source>
        <dbReference type="Proteomes" id="UP000321337"/>
    </source>
</evidence>
<dbReference type="Gene3D" id="1.10.443.10">
    <property type="entry name" value="Intergrase catalytic core"/>
    <property type="match status" value="1"/>
</dbReference>
<proteinExistence type="predicted"/>
<sequence>METDSILISIAMLKEVIAGKTYDAVAAQHGVTRTAIERRIKALALRLSREVGIDGLNEQGLAFVQRLRTCRSAITTALERYEPQVSQEKRVGRILTDEDIRLAVQRTRTRSACPNRDVALLYVLLTTGARPLEIARLEVRDYLNADGSVREESVMRTDVAVNRKTRPLFFASGKANESIDGYLIERLRRGFCTGSHADSRGLNPFSRLFLTETGAPFEIVSYGEQGQTRFLCRGILDTYRKIFRRVGLEGVSALNVRRTVAARLFERGAAEDQIGEVLGISEMKSVRELLPKLRQPLQSIVRELV</sequence>
<dbReference type="SUPFAM" id="SSF56349">
    <property type="entry name" value="DNA breaking-rejoining enzymes"/>
    <property type="match status" value="1"/>
</dbReference>
<keyword evidence="1" id="KW-0233">DNA recombination</keyword>
<dbReference type="Proteomes" id="UP000321337">
    <property type="component" value="Unassembled WGS sequence"/>
</dbReference>
<dbReference type="InterPro" id="IPR011010">
    <property type="entry name" value="DNA_brk_join_enz"/>
</dbReference>
<accession>A0A512LCD2</accession>
<gene>
    <name evidence="2" type="ORF">TPL01_32880</name>
</gene>
<dbReference type="EMBL" id="BKAD01000051">
    <property type="protein sequence ID" value="GEP32150.1"/>
    <property type="molecule type" value="Genomic_DNA"/>
</dbReference>
<dbReference type="GO" id="GO:0003677">
    <property type="term" value="F:DNA binding"/>
    <property type="evidence" value="ECO:0007669"/>
    <property type="project" value="InterPro"/>
</dbReference>
<dbReference type="AlphaFoldDB" id="A0A512LCD2"/>
<evidence type="ECO:0000313" key="2">
    <source>
        <dbReference type="EMBL" id="GEP32150.1"/>
    </source>
</evidence>
<evidence type="ECO:0008006" key="4">
    <source>
        <dbReference type="Google" id="ProtNLM"/>
    </source>
</evidence>
<name>A0A512LCD2_9PROT</name>
<organism evidence="2 3">
    <name type="scientific">Sulfuriferula plumbiphila</name>
    <dbReference type="NCBI Taxonomy" id="171865"/>
    <lineage>
        <taxon>Bacteria</taxon>
        <taxon>Pseudomonadati</taxon>
        <taxon>Pseudomonadota</taxon>
        <taxon>Betaproteobacteria</taxon>
        <taxon>Nitrosomonadales</taxon>
        <taxon>Sulfuricellaceae</taxon>
        <taxon>Sulfuriferula</taxon>
    </lineage>
</organism>
<reference evidence="2 3" key="1">
    <citation type="submission" date="2019-07" db="EMBL/GenBank/DDBJ databases">
        <title>Whole genome shotgun sequence of Thiobacillus plumbophilus NBRC 107929.</title>
        <authorList>
            <person name="Hosoyama A."/>
            <person name="Uohara A."/>
            <person name="Ohji S."/>
            <person name="Ichikawa N."/>
        </authorList>
    </citation>
    <scope>NUCLEOTIDE SEQUENCE [LARGE SCALE GENOMIC DNA]</scope>
    <source>
        <strain evidence="2 3">NBRC 107929</strain>
    </source>
</reference>
<dbReference type="OrthoDB" id="305957at2"/>
<comment type="caution">
    <text evidence="2">The sequence shown here is derived from an EMBL/GenBank/DDBJ whole genome shotgun (WGS) entry which is preliminary data.</text>
</comment>
<protein>
    <recommendedName>
        <fullName evidence="4">Tyr recombinase domain-containing protein</fullName>
    </recommendedName>
</protein>
<keyword evidence="3" id="KW-1185">Reference proteome</keyword>
<dbReference type="InterPro" id="IPR013762">
    <property type="entry name" value="Integrase-like_cat_sf"/>
</dbReference>
<dbReference type="GO" id="GO:0006310">
    <property type="term" value="P:DNA recombination"/>
    <property type="evidence" value="ECO:0007669"/>
    <property type="project" value="UniProtKB-KW"/>
</dbReference>
<dbReference type="RefSeq" id="WP_147075081.1">
    <property type="nucleotide sequence ID" value="NZ_AP021884.1"/>
</dbReference>
<dbReference type="GO" id="GO:0015074">
    <property type="term" value="P:DNA integration"/>
    <property type="evidence" value="ECO:0007669"/>
    <property type="project" value="InterPro"/>
</dbReference>